<dbReference type="InterPro" id="IPR046464">
    <property type="entry name" value="SWI-SNF_Ssr4_C"/>
</dbReference>
<feature type="compositionally biased region" description="Polar residues" evidence="1">
    <location>
        <begin position="210"/>
        <end position="221"/>
    </location>
</feature>
<feature type="region of interest" description="Disordered" evidence="1">
    <location>
        <begin position="205"/>
        <end position="265"/>
    </location>
</feature>
<dbReference type="EMBL" id="MCFA01000043">
    <property type="protein sequence ID" value="ORY13228.1"/>
    <property type="molecule type" value="Genomic_DNA"/>
</dbReference>
<sequence length="688" mass="74913">MMNQGQMAQDPSSLVQANILPHVHLVSSYRFPHSPQLQQAQALEYLIKGPQIVNDTSPVAWTYFQAPPPKGTVLLVYQPPRMQMSYASDGIIWADPETSYTMELRGYTLQILVHQSGFQYPHEPTTSYSRFRFRIVKGPGMIDQTLWVVHYGTSDQAHRVPSRAIQMTPEVHMKMAHRAQLEQMGQLLRKEFMLRDRANWPKVEFGAPQRQAQPNAYYNPNQPQGPPMRLQQPPPGGQPPAKRTRITQARQQPPPAMGDPLEDEENAAQDSFDFLTPRQISSMRYKQHHEWMEEVFSSPYPTTRITPIDLGLGLMGELAPLTDGILDAPSALSAPVGSPAYAVKSYEGLDPEKLETFEKRVAEHMAKEEAVLEQMRAAHAKKMADLKRSRTYIRAERRLQAVNRDAAKGNSDTSPDDPVEGIVHELEKSLGVEFETKKQMICVDKGGFIEEQPRPRAPAQNLNGNGTAQVNSLAGEGALNGLLDEAGMDADNSAASLLDQYGSNSMTGTPGANMSVPQVSQPQSQAQSVVATPNVPVADHAQGASFEEHAKIDATGVANDLVDLDVEMSGMAHVDDKSGEADWVMIDQSSGGGHHAGGNDLPASGVGASTEIADQNTVPNPGRDSEPPPGLFDATDFGSFDNLDTAGDALAAYTNADDDMGLDLVDNSAFGDAFHGTTHHGDAAEDNA</sequence>
<gene>
    <name evidence="4" type="ORF">BCR34DRAFT_535724</name>
</gene>
<dbReference type="OrthoDB" id="5321006at2759"/>
<dbReference type="Pfam" id="PF20497">
    <property type="entry name" value="SWI-SNF_Ssr4_C"/>
    <property type="match status" value="1"/>
</dbReference>
<proteinExistence type="predicted"/>
<feature type="domain" description="SWI/SNF and RSC complexes subunit Ssr4 N-terminal" evidence="2">
    <location>
        <begin position="9"/>
        <end position="215"/>
    </location>
</feature>
<dbReference type="Pfam" id="PF08549">
    <property type="entry name" value="SWI-SNF_Ssr4_N"/>
    <property type="match status" value="1"/>
</dbReference>
<dbReference type="AlphaFoldDB" id="A0A1Y1ZSP6"/>
<dbReference type="Proteomes" id="UP000193144">
    <property type="component" value="Unassembled WGS sequence"/>
</dbReference>
<dbReference type="InterPro" id="IPR013859">
    <property type="entry name" value="Ssr4_N"/>
</dbReference>
<evidence type="ECO:0000256" key="1">
    <source>
        <dbReference type="SAM" id="MobiDB-lite"/>
    </source>
</evidence>
<evidence type="ECO:0000313" key="4">
    <source>
        <dbReference type="EMBL" id="ORY13228.1"/>
    </source>
</evidence>
<comment type="caution">
    <text evidence="4">The sequence shown here is derived from an EMBL/GenBank/DDBJ whole genome shotgun (WGS) entry which is preliminary data.</text>
</comment>
<reference evidence="4 5" key="1">
    <citation type="submission" date="2016-07" db="EMBL/GenBank/DDBJ databases">
        <title>Pervasive Adenine N6-methylation of Active Genes in Fungi.</title>
        <authorList>
            <consortium name="DOE Joint Genome Institute"/>
            <person name="Mondo S.J."/>
            <person name="Dannebaum R.O."/>
            <person name="Kuo R.C."/>
            <person name="Labutti K."/>
            <person name="Haridas S."/>
            <person name="Kuo A."/>
            <person name="Salamov A."/>
            <person name="Ahrendt S.R."/>
            <person name="Lipzen A."/>
            <person name="Sullivan W."/>
            <person name="Andreopoulos W.B."/>
            <person name="Clum A."/>
            <person name="Lindquist E."/>
            <person name="Daum C."/>
            <person name="Ramamoorthy G.K."/>
            <person name="Gryganskyi A."/>
            <person name="Culley D."/>
            <person name="Magnuson J.K."/>
            <person name="James T.Y."/>
            <person name="O'Malley M.A."/>
            <person name="Stajich J.E."/>
            <person name="Spatafora J.W."/>
            <person name="Visel A."/>
            <person name="Grigoriev I.V."/>
        </authorList>
    </citation>
    <scope>NUCLEOTIDE SEQUENCE [LARGE SCALE GENOMIC DNA]</scope>
    <source>
        <strain evidence="4 5">CBS 115471</strain>
    </source>
</reference>
<organism evidence="4 5">
    <name type="scientific">Clohesyomyces aquaticus</name>
    <dbReference type="NCBI Taxonomy" id="1231657"/>
    <lineage>
        <taxon>Eukaryota</taxon>
        <taxon>Fungi</taxon>
        <taxon>Dikarya</taxon>
        <taxon>Ascomycota</taxon>
        <taxon>Pezizomycotina</taxon>
        <taxon>Dothideomycetes</taxon>
        <taxon>Pleosporomycetidae</taxon>
        <taxon>Pleosporales</taxon>
        <taxon>Lindgomycetaceae</taxon>
        <taxon>Clohesyomyces</taxon>
    </lineage>
</organism>
<feature type="domain" description="SWI/SNF and RSC complexes subunit Ssr4 C-terminal" evidence="3">
    <location>
        <begin position="261"/>
        <end position="680"/>
    </location>
</feature>
<evidence type="ECO:0000259" key="3">
    <source>
        <dbReference type="Pfam" id="PF20497"/>
    </source>
</evidence>
<dbReference type="GO" id="GO:0006338">
    <property type="term" value="P:chromatin remodeling"/>
    <property type="evidence" value="ECO:0007669"/>
    <property type="project" value="InterPro"/>
</dbReference>
<evidence type="ECO:0000313" key="5">
    <source>
        <dbReference type="Proteomes" id="UP000193144"/>
    </source>
</evidence>
<evidence type="ECO:0000259" key="2">
    <source>
        <dbReference type="Pfam" id="PF08549"/>
    </source>
</evidence>
<evidence type="ECO:0008006" key="6">
    <source>
        <dbReference type="Google" id="ProtNLM"/>
    </source>
</evidence>
<protein>
    <recommendedName>
        <fullName evidence="6">DUF1750-domain-containing protein</fullName>
    </recommendedName>
</protein>
<keyword evidence="5" id="KW-1185">Reference proteome</keyword>
<dbReference type="STRING" id="1231657.A0A1Y1ZSP6"/>
<accession>A0A1Y1ZSP6</accession>
<name>A0A1Y1ZSP6_9PLEO</name>